<sequence length="531" mass="60461">MYYILLVYYIVLSYEKMRRALSLCLLAVFPFALHAQIKTIAESPSFEEPSGGLARILQLKNGNTLYVHFPSKGVNIQLYDSSHRRIDTTTGTSTFAHIRNGNLDAIFESQGNATVLYSVKESKRPLLVRLTIDAGTGQLLREDTVANLDKVNRRKKKLSSSDFLVIKDPYSENYAVWMYANMEEADAGYEIVHYAADHHEISRARFTGPDNETRFQYWDMVVIGDKKLCILGMAQNAANEVASSEMKLATLEKGHIFFRFSSLSFPTGVSVQGGFVKYNPYTDQLILLEAHLKEDKKMATWLTTVQLSTMEAVAAKEIFPDKANQKSLEVFGPKASYEGVPQNVFIKKDGGYSIVFEELDNFVRLVNSVPVVISTILSNVAVIDMDAEGKEINTWMVPKRQLNPGLIMKAFYQKNRENATDKIDLSDQYKFFSYVPGVKHDYILMNDLEENKEKLEKGKLTVMRDAREGNGFYYALEGKEVIPRRNAVFQQQKNIALFSMADYDIDRNTLVTLKRSQENRRDVKLVWLNVH</sequence>
<reference evidence="1 2" key="1">
    <citation type="submission" date="2016-11" db="EMBL/GenBank/DDBJ databases">
        <authorList>
            <person name="Jaros S."/>
            <person name="Januszkiewicz K."/>
            <person name="Wedrychowicz H."/>
        </authorList>
    </citation>
    <scope>NUCLEOTIDE SEQUENCE [LARGE SCALE GENOMIC DNA]</scope>
    <source>
        <strain evidence="1 2">DSM 24787</strain>
    </source>
</reference>
<protein>
    <recommendedName>
        <fullName evidence="3">S9 family peptidase</fullName>
    </recommendedName>
</protein>
<dbReference type="AlphaFoldDB" id="A0A1N6KI14"/>
<gene>
    <name evidence="1" type="ORF">SAMN04488055_5842</name>
</gene>
<keyword evidence="2" id="KW-1185">Reference proteome</keyword>
<dbReference type="Proteomes" id="UP000185003">
    <property type="component" value="Unassembled WGS sequence"/>
</dbReference>
<evidence type="ECO:0008006" key="3">
    <source>
        <dbReference type="Google" id="ProtNLM"/>
    </source>
</evidence>
<evidence type="ECO:0000313" key="1">
    <source>
        <dbReference type="EMBL" id="SIO55977.1"/>
    </source>
</evidence>
<accession>A0A1N6KI14</accession>
<name>A0A1N6KI14_9BACT</name>
<proteinExistence type="predicted"/>
<organism evidence="1 2">
    <name type="scientific">Chitinophaga niabensis</name>
    <dbReference type="NCBI Taxonomy" id="536979"/>
    <lineage>
        <taxon>Bacteria</taxon>
        <taxon>Pseudomonadati</taxon>
        <taxon>Bacteroidota</taxon>
        <taxon>Chitinophagia</taxon>
        <taxon>Chitinophagales</taxon>
        <taxon>Chitinophagaceae</taxon>
        <taxon>Chitinophaga</taxon>
    </lineage>
</organism>
<dbReference type="EMBL" id="FSRA01000002">
    <property type="protein sequence ID" value="SIO55977.1"/>
    <property type="molecule type" value="Genomic_DNA"/>
</dbReference>
<evidence type="ECO:0000313" key="2">
    <source>
        <dbReference type="Proteomes" id="UP000185003"/>
    </source>
</evidence>